<evidence type="ECO:0000313" key="8">
    <source>
        <dbReference type="Proteomes" id="UP000018890"/>
    </source>
</evidence>
<feature type="transmembrane region" description="Helical" evidence="5">
    <location>
        <begin position="368"/>
        <end position="384"/>
    </location>
</feature>
<dbReference type="RefSeq" id="WP_034750530.1">
    <property type="nucleotide sequence ID" value="NZ_BAUT01000087.1"/>
</dbReference>
<comment type="subcellular location">
    <subcellularLocation>
        <location evidence="1">Membrane</location>
        <topology evidence="1">Multi-pass membrane protein</topology>
    </subcellularLocation>
</comment>
<dbReference type="STRING" id="1236970.JCM9140_4398"/>
<feature type="transmembrane region" description="Helical" evidence="5">
    <location>
        <begin position="314"/>
        <end position="335"/>
    </location>
</feature>
<dbReference type="AlphaFoldDB" id="W4Q887"/>
<evidence type="ECO:0000256" key="2">
    <source>
        <dbReference type="ARBA" id="ARBA00022692"/>
    </source>
</evidence>
<dbReference type="InterPro" id="IPR051533">
    <property type="entry name" value="WaaL-like"/>
</dbReference>
<feature type="transmembrane region" description="Helical" evidence="5">
    <location>
        <begin position="115"/>
        <end position="134"/>
    </location>
</feature>
<feature type="transmembrane region" description="Helical" evidence="5">
    <location>
        <begin position="154"/>
        <end position="174"/>
    </location>
</feature>
<keyword evidence="2 5" id="KW-0812">Transmembrane</keyword>
<dbReference type="GO" id="GO:0016020">
    <property type="term" value="C:membrane"/>
    <property type="evidence" value="ECO:0007669"/>
    <property type="project" value="UniProtKB-SubCell"/>
</dbReference>
<feature type="domain" description="O-antigen ligase-related" evidence="6">
    <location>
        <begin position="186"/>
        <end position="327"/>
    </location>
</feature>
<keyword evidence="3 5" id="KW-1133">Transmembrane helix</keyword>
<feature type="transmembrane region" description="Helical" evidence="5">
    <location>
        <begin position="181"/>
        <end position="197"/>
    </location>
</feature>
<evidence type="ECO:0000256" key="3">
    <source>
        <dbReference type="ARBA" id="ARBA00022989"/>
    </source>
</evidence>
<dbReference type="InterPro" id="IPR007016">
    <property type="entry name" value="O-antigen_ligase-rel_domated"/>
</dbReference>
<feature type="transmembrane region" description="Helical" evidence="5">
    <location>
        <begin position="225"/>
        <end position="243"/>
    </location>
</feature>
<evidence type="ECO:0000256" key="4">
    <source>
        <dbReference type="ARBA" id="ARBA00023136"/>
    </source>
</evidence>
<evidence type="ECO:0000256" key="5">
    <source>
        <dbReference type="SAM" id="Phobius"/>
    </source>
</evidence>
<sequence>MKLKLNNKSSFSEKTSFVVIIILMLAIFAFPGDTILMLLSPLLFILVLLIQKLLGSGINLNFYVIWGFLFALLCLSSVFWAQSTELALQDSIKVIQIIIICSLLSMWVDNEQKVFAVLNVIIVSNLIMLLRILMDYPFWEMVANKRAHILGLQVNTISMKFTLSTILCLFLFSIKKGKVKIFYIISILLFLTSILFLGSRRSFVIGLISLFVYGVLNSKNLRKTFSTLGIASIVSFILSYLIINVPELYGIIGYRLEQSVTNFLNGQSLDSTRESLVEIGINLFKEKPILGWGTGNYSFVSGTGLYSHNNFIELLSSLGIIGLIMFYIFYIIFIYNIFKLPKYIKPFMYTLTISLLLSDLAAPSYSVLYIHVFFAILVGYQLSLKRKMWPREIK</sequence>
<evidence type="ECO:0000256" key="1">
    <source>
        <dbReference type="ARBA" id="ARBA00004141"/>
    </source>
</evidence>
<evidence type="ECO:0000313" key="7">
    <source>
        <dbReference type="EMBL" id="GAE28190.1"/>
    </source>
</evidence>
<dbReference type="Proteomes" id="UP000018890">
    <property type="component" value="Unassembled WGS sequence"/>
</dbReference>
<dbReference type="PANTHER" id="PTHR37422:SF13">
    <property type="entry name" value="LIPOPOLYSACCHARIDE BIOSYNTHESIS PROTEIN PA4999-RELATED"/>
    <property type="match status" value="1"/>
</dbReference>
<protein>
    <recommendedName>
        <fullName evidence="6">O-antigen ligase-related domain-containing protein</fullName>
    </recommendedName>
</protein>
<gene>
    <name evidence="7" type="ORF">JCM9140_4398</name>
</gene>
<accession>W4Q887</accession>
<proteinExistence type="predicted"/>
<feature type="transmembrane region" description="Helical" evidence="5">
    <location>
        <begin position="92"/>
        <end position="108"/>
    </location>
</feature>
<organism evidence="7 8">
    <name type="scientific">Halalkalibacter wakoensis JCM 9140</name>
    <dbReference type="NCBI Taxonomy" id="1236970"/>
    <lineage>
        <taxon>Bacteria</taxon>
        <taxon>Bacillati</taxon>
        <taxon>Bacillota</taxon>
        <taxon>Bacilli</taxon>
        <taxon>Bacillales</taxon>
        <taxon>Bacillaceae</taxon>
        <taxon>Halalkalibacter</taxon>
    </lineage>
</organism>
<keyword evidence="4 5" id="KW-0472">Membrane</keyword>
<feature type="transmembrane region" description="Helical" evidence="5">
    <location>
        <begin position="62"/>
        <end position="80"/>
    </location>
</feature>
<name>W4Q887_9BACI</name>
<dbReference type="Pfam" id="PF04932">
    <property type="entry name" value="Wzy_C"/>
    <property type="match status" value="1"/>
</dbReference>
<feature type="transmembrane region" description="Helical" evidence="5">
    <location>
        <begin position="20"/>
        <end position="50"/>
    </location>
</feature>
<dbReference type="EMBL" id="BAUT01000087">
    <property type="protein sequence ID" value="GAE28190.1"/>
    <property type="molecule type" value="Genomic_DNA"/>
</dbReference>
<comment type="caution">
    <text evidence="7">The sequence shown here is derived from an EMBL/GenBank/DDBJ whole genome shotgun (WGS) entry which is preliminary data.</text>
</comment>
<reference evidence="7" key="1">
    <citation type="journal article" date="2014" name="Genome Announc.">
        <title>Draft Genome Sequences of Three Alkaliphilic Bacillus Strains, Bacillus wakoensis JCM 9140T, Bacillus akibai JCM 9157T, and Bacillus hemicellulosilyticus JCM 9152T.</title>
        <authorList>
            <person name="Yuki M."/>
            <person name="Oshima K."/>
            <person name="Suda W."/>
            <person name="Oshida Y."/>
            <person name="Kitamura K."/>
            <person name="Iida T."/>
            <person name="Hattori M."/>
            <person name="Ohkuma M."/>
        </authorList>
    </citation>
    <scope>NUCLEOTIDE SEQUENCE [LARGE SCALE GENOMIC DNA]</scope>
    <source>
        <strain evidence="7">JCM 9140</strain>
    </source>
</reference>
<dbReference type="PANTHER" id="PTHR37422">
    <property type="entry name" value="TEICHURONIC ACID BIOSYNTHESIS PROTEIN TUAE"/>
    <property type="match status" value="1"/>
</dbReference>
<dbReference type="OrthoDB" id="2957833at2"/>
<evidence type="ECO:0000259" key="6">
    <source>
        <dbReference type="Pfam" id="PF04932"/>
    </source>
</evidence>
<keyword evidence="8" id="KW-1185">Reference proteome</keyword>